<sequence>MDDNQHWEQICQRCGECCFEKKIDKKGTVLTTSVPCRFLDIHTRNCRIYHQRLQAEEDCIKLTPDNLAGLDWLPLNCAYRKHLNL</sequence>
<name>A0A1M6B3M1_MALRU</name>
<proteinExistence type="predicted"/>
<dbReference type="PANTHER" id="PTHR37421:SF1">
    <property type="entry name" value="UPF0260 PROTEIN YCGN"/>
    <property type="match status" value="1"/>
</dbReference>
<dbReference type="EMBL" id="FQZT01000001">
    <property type="protein sequence ID" value="SHI43296.1"/>
    <property type="molecule type" value="Genomic_DNA"/>
</dbReference>
<dbReference type="InterPro" id="IPR008228">
    <property type="entry name" value="UCP006173"/>
</dbReference>
<dbReference type="AlphaFoldDB" id="A0A1M6B3M1"/>
<keyword evidence="2" id="KW-1185">Reference proteome</keyword>
<reference evidence="1 2" key="1">
    <citation type="submission" date="2016-11" db="EMBL/GenBank/DDBJ databases">
        <authorList>
            <person name="Jaros S."/>
            <person name="Januszkiewicz K."/>
            <person name="Wedrychowicz H."/>
        </authorList>
    </citation>
    <scope>NUCLEOTIDE SEQUENCE [LARGE SCALE GENOMIC DNA]</scope>
    <source>
        <strain evidence="1 2">DSM 5091</strain>
    </source>
</reference>
<evidence type="ECO:0000313" key="1">
    <source>
        <dbReference type="EMBL" id="SHI43296.1"/>
    </source>
</evidence>
<dbReference type="STRING" id="1122189.SAMN02745165_00026"/>
<dbReference type="InterPro" id="IPR005358">
    <property type="entry name" value="Puta_zinc/iron-chelating_dom"/>
</dbReference>
<evidence type="ECO:0000313" key="2">
    <source>
        <dbReference type="Proteomes" id="UP000184171"/>
    </source>
</evidence>
<organism evidence="1 2">
    <name type="scientific">Malonomonas rubra DSM 5091</name>
    <dbReference type="NCBI Taxonomy" id="1122189"/>
    <lineage>
        <taxon>Bacteria</taxon>
        <taxon>Pseudomonadati</taxon>
        <taxon>Thermodesulfobacteriota</taxon>
        <taxon>Desulfuromonadia</taxon>
        <taxon>Desulfuromonadales</taxon>
        <taxon>Geopsychrobacteraceae</taxon>
        <taxon>Malonomonas</taxon>
    </lineage>
</organism>
<dbReference type="Proteomes" id="UP000184171">
    <property type="component" value="Unassembled WGS sequence"/>
</dbReference>
<gene>
    <name evidence="1" type="ORF">SAMN02745165_00026</name>
</gene>
<accession>A0A1M6B3M1</accession>
<dbReference type="Pfam" id="PF03692">
    <property type="entry name" value="CxxCxxCC"/>
    <property type="match status" value="1"/>
</dbReference>
<protein>
    <submittedName>
        <fullName evidence="1">Uncharacterized protein</fullName>
    </submittedName>
</protein>
<dbReference type="PANTHER" id="PTHR37421">
    <property type="entry name" value="UPF0260 PROTEIN YCGN"/>
    <property type="match status" value="1"/>
</dbReference>
<dbReference type="RefSeq" id="WP_072904726.1">
    <property type="nucleotide sequence ID" value="NZ_FQZT01000001.1"/>
</dbReference>